<organism evidence="2 3">
    <name type="scientific">Malassezia caprae</name>
    <dbReference type="NCBI Taxonomy" id="1381934"/>
    <lineage>
        <taxon>Eukaryota</taxon>
        <taxon>Fungi</taxon>
        <taxon>Dikarya</taxon>
        <taxon>Basidiomycota</taxon>
        <taxon>Ustilaginomycotina</taxon>
        <taxon>Malasseziomycetes</taxon>
        <taxon>Malasseziales</taxon>
        <taxon>Malasseziaceae</taxon>
        <taxon>Malassezia</taxon>
    </lineage>
</organism>
<evidence type="ECO:0000256" key="1">
    <source>
        <dbReference type="SAM" id="MobiDB-lite"/>
    </source>
</evidence>
<keyword evidence="3" id="KW-1185">Reference proteome</keyword>
<dbReference type="EMBL" id="CP119909">
    <property type="protein sequence ID" value="WFD18850.1"/>
    <property type="molecule type" value="Genomic_DNA"/>
</dbReference>
<protein>
    <submittedName>
        <fullName evidence="2">Uncharacterized protein</fullName>
    </submittedName>
</protein>
<feature type="region of interest" description="Disordered" evidence="1">
    <location>
        <begin position="1"/>
        <end position="21"/>
    </location>
</feature>
<dbReference type="Proteomes" id="UP001220961">
    <property type="component" value="Chromosome 2"/>
</dbReference>
<evidence type="ECO:0000313" key="3">
    <source>
        <dbReference type="Proteomes" id="UP001220961"/>
    </source>
</evidence>
<proteinExistence type="predicted"/>
<gene>
    <name evidence="2" type="ORF">MCAP1_001062</name>
</gene>
<evidence type="ECO:0000313" key="2">
    <source>
        <dbReference type="EMBL" id="WFD18850.1"/>
    </source>
</evidence>
<reference evidence="2" key="1">
    <citation type="submission" date="2023-03" db="EMBL/GenBank/DDBJ databases">
        <title>Mating type loci evolution in Malassezia.</title>
        <authorList>
            <person name="Coelho M.A."/>
        </authorList>
    </citation>
    <scope>NUCLEOTIDE SEQUENCE</scope>
    <source>
        <strain evidence="2">CBS 10434</strain>
    </source>
</reference>
<name>A0AAF0IZB4_9BASI</name>
<dbReference type="AlphaFoldDB" id="A0AAF0IZB4"/>
<feature type="region of interest" description="Disordered" evidence="1">
    <location>
        <begin position="207"/>
        <end position="228"/>
    </location>
</feature>
<sequence length="291" mass="30650">MDDGLVPSGAPPPRHELESDDEDVVVEAVEPIRLVGSVPHGRAWCVLLDDTGAAVLHATQSDWPEHAYFEAGPSKLAAIHVPVSEAMPIVLYVPASHTVPLPLQQALAQGVAQCCPHSVAVVQPYAPSLVLGMPGLRVDTLDPPVRYLLHTPTQSLPREWAAVTHEPCQPWSAPNTLTGCGAAFFAQAMYLGCPALLVSVPSARPPAHPRFHAASQPPARPHGRTLAPSEAREQLARVVEPLESRYEATLLPLVGSGTGEGPGPSMLVDAWQAAMTAHAVAGPIGDGGMYI</sequence>
<accession>A0AAF0IZB4</accession>